<evidence type="ECO:0000313" key="1">
    <source>
        <dbReference type="EMBL" id="QPB09365.1"/>
    </source>
</evidence>
<dbReference type="EMBL" id="MT701590">
    <property type="protein sequence ID" value="QPB09365.1"/>
    <property type="molecule type" value="Genomic_DNA"/>
</dbReference>
<gene>
    <name evidence="1" type="ORF">CPT_Miami_270</name>
</gene>
<proteinExistence type="predicted"/>
<accession>A0A873WMR3</accession>
<protein>
    <submittedName>
        <fullName evidence="1">Uncharacterized protein</fullName>
    </submittedName>
</protein>
<dbReference type="Proteomes" id="UP000662782">
    <property type="component" value="Segment"/>
</dbReference>
<reference evidence="1 2" key="1">
    <citation type="submission" date="2020-07" db="EMBL/GenBank/DDBJ databases">
        <title>Complete genome sequence of Klebsiella pneumoniae phage Miami.</title>
        <authorList>
            <person name="Mora D.A."/>
            <person name="Lessor L."/>
            <person name="Gill J."/>
            <person name="Liu M."/>
        </authorList>
    </citation>
    <scope>NUCLEOTIDE SEQUENCE [LARGE SCALE GENOMIC DNA]</scope>
</reference>
<sequence length="62" mass="7276">MYTYQYTVRYRIPNSVFTTYSGEITSDCLLTNANRIFDVLRTEVHKATNVNSFSITNFKLKE</sequence>
<keyword evidence="2" id="KW-1185">Reference proteome</keyword>
<organism evidence="1 2">
    <name type="scientific">Klebsiella phage Miami</name>
    <dbReference type="NCBI Taxonomy" id="2767581"/>
    <lineage>
        <taxon>Viruses</taxon>
        <taxon>Duplodnaviria</taxon>
        <taxon>Heunggongvirae</taxon>
        <taxon>Uroviricota</taxon>
        <taxon>Caudoviricetes</taxon>
        <taxon>Chimalliviridae</taxon>
        <taxon>Miamivirus</taxon>
        <taxon>Miamivirus miami</taxon>
    </lineage>
</organism>
<evidence type="ECO:0000313" key="2">
    <source>
        <dbReference type="Proteomes" id="UP000662782"/>
    </source>
</evidence>
<name>A0A873WMR3_9CAUD</name>